<comment type="caution">
    <text evidence="4">The sequence shown here is derived from an EMBL/GenBank/DDBJ whole genome shotgun (WGS) entry which is preliminary data.</text>
</comment>
<dbReference type="GO" id="GO:0006308">
    <property type="term" value="P:DNA catabolic process"/>
    <property type="evidence" value="ECO:0007669"/>
    <property type="project" value="InterPro"/>
</dbReference>
<protein>
    <submittedName>
        <fullName evidence="4">Deoxyribonuclease-1</fullName>
    </submittedName>
</protein>
<keyword evidence="2" id="KW-0378">Hydrolase</keyword>
<dbReference type="EMBL" id="CASHTH010001414">
    <property type="protein sequence ID" value="CAI8015040.1"/>
    <property type="molecule type" value="Genomic_DNA"/>
</dbReference>
<evidence type="ECO:0000313" key="4">
    <source>
        <dbReference type="EMBL" id="CAI8015040.1"/>
    </source>
</evidence>
<dbReference type="InterPro" id="IPR016202">
    <property type="entry name" value="DNase_I"/>
</dbReference>
<dbReference type="PRINTS" id="PR00130">
    <property type="entry name" value="DNASEI"/>
</dbReference>
<dbReference type="PANTHER" id="PTHR11371:SF31">
    <property type="entry name" value="EXTRACELLULAR NUCLEASE"/>
    <property type="match status" value="1"/>
</dbReference>
<dbReference type="GO" id="GO:0004530">
    <property type="term" value="F:deoxyribonuclease I activity"/>
    <property type="evidence" value="ECO:0007669"/>
    <property type="project" value="TreeGrafter"/>
</dbReference>
<evidence type="ECO:0000256" key="1">
    <source>
        <dbReference type="ARBA" id="ARBA00022722"/>
    </source>
</evidence>
<dbReference type="SUPFAM" id="SSF56219">
    <property type="entry name" value="DNase I-like"/>
    <property type="match status" value="1"/>
</dbReference>
<reference evidence="4" key="1">
    <citation type="submission" date="2023-03" db="EMBL/GenBank/DDBJ databases">
        <authorList>
            <person name="Steffen K."/>
            <person name="Cardenas P."/>
        </authorList>
    </citation>
    <scope>NUCLEOTIDE SEQUENCE</scope>
</reference>
<dbReference type="InterPro" id="IPR036691">
    <property type="entry name" value="Endo/exonu/phosph_ase_sf"/>
</dbReference>
<proteinExistence type="predicted"/>
<feature type="compositionally biased region" description="Low complexity" evidence="3">
    <location>
        <begin position="14"/>
        <end position="43"/>
    </location>
</feature>
<dbReference type="SMART" id="SM00476">
    <property type="entry name" value="DNaseIc"/>
    <property type="match status" value="1"/>
</dbReference>
<gene>
    <name evidence="4" type="ORF">GBAR_LOCUS9366</name>
</gene>
<evidence type="ECO:0000313" key="5">
    <source>
        <dbReference type="Proteomes" id="UP001174909"/>
    </source>
</evidence>
<organism evidence="4 5">
    <name type="scientific">Geodia barretti</name>
    <name type="common">Barrett's horny sponge</name>
    <dbReference type="NCBI Taxonomy" id="519541"/>
    <lineage>
        <taxon>Eukaryota</taxon>
        <taxon>Metazoa</taxon>
        <taxon>Porifera</taxon>
        <taxon>Demospongiae</taxon>
        <taxon>Heteroscleromorpha</taxon>
        <taxon>Tetractinellida</taxon>
        <taxon>Astrophorina</taxon>
        <taxon>Geodiidae</taxon>
        <taxon>Geodia</taxon>
    </lineage>
</organism>
<keyword evidence="5" id="KW-1185">Reference proteome</keyword>
<accession>A0AA35WI04</accession>
<dbReference type="GO" id="GO:0003677">
    <property type="term" value="F:DNA binding"/>
    <property type="evidence" value="ECO:0007669"/>
    <property type="project" value="TreeGrafter"/>
</dbReference>
<dbReference type="Proteomes" id="UP001174909">
    <property type="component" value="Unassembled WGS sequence"/>
</dbReference>
<evidence type="ECO:0000256" key="3">
    <source>
        <dbReference type="SAM" id="MobiDB-lite"/>
    </source>
</evidence>
<sequence length="778" mass="85055">MATSLVSYSEAPTDDTSCQDSSQSAGMYSSCSTHPSSSVSSLSQRDIVGLRDVTDNDMAEDHLINHSNESKVLTSEDTSIDQQEFDDTFPSFLLTRFVCGESVLPEPQRAKRVIINDSQTDDESDTDKNACDSDIHQRILSDGDYNEVVDKDSAPVTAALSHDNDSQTSPTIVDNDVCRDHDIIRCMLRDGNYDLSVEVYAALQMDISQDGFHTPSSTDDDGMDAHDCEILQSILNDGNYEMSADDVATLETVISTLTSPTPVTDLCQFSSEENTSCDESQILSVTNESDSAILQSILDDGNYEIADEDRAALHGVIKILITGGTVINVQYAAQARPRDIKQSQSSKFSSITEMPRIILGVLLIAGVQLASSICCDHVCGVAEGLNIGAFNAAILGAKKTSNVSVLGVLAQIIRRYDVILVQGIRDVGGETVVPRLLAEVNGQAHQYEVVVSGNLGQTRNKEMYAYFYRTETVEVCGTYQFDDPDDEFEREPFSICICCNQTNSETDLLLATEPWKFFLLGVYVKSSDACSELGALAKAYRATSEALDCCSGFILGDLKADCTHLSGCDFEDLKVVKYPSASWLIDFSVDTTTTPTYCAYDRIIAVDDTRHHVVPNSAGVYRFDEDLSLSPELLAIIVSCTLTPTARCLKTIIIIVVLSTHHQAHSKGPHNLTITIDNENRTFTLEEKAKDKYLPNQLEFDLKEDFGVTECCLQPTDIQNIFIVPCSTDAWSLTSVIIIAIDCLGDCTLITCDIDIDFAVDLDNRGGGETLKLTLAKN</sequence>
<dbReference type="Gene3D" id="3.60.10.10">
    <property type="entry name" value="Endonuclease/exonuclease/phosphatase"/>
    <property type="match status" value="1"/>
</dbReference>
<dbReference type="GO" id="GO:0005634">
    <property type="term" value="C:nucleus"/>
    <property type="evidence" value="ECO:0007669"/>
    <property type="project" value="TreeGrafter"/>
</dbReference>
<name>A0AA35WI04_GEOBA</name>
<dbReference type="PANTHER" id="PTHR11371">
    <property type="entry name" value="DEOXYRIBONUCLEASE"/>
    <property type="match status" value="1"/>
</dbReference>
<dbReference type="AlphaFoldDB" id="A0AA35WI04"/>
<feature type="region of interest" description="Disordered" evidence="3">
    <location>
        <begin position="1"/>
        <end position="45"/>
    </location>
</feature>
<keyword evidence="1" id="KW-0540">Nuclease</keyword>
<evidence type="ECO:0000256" key="2">
    <source>
        <dbReference type="ARBA" id="ARBA00022801"/>
    </source>
</evidence>